<reference evidence="3 4" key="1">
    <citation type="submission" date="2024-10" db="EMBL/GenBank/DDBJ databases">
        <authorList>
            <person name="Kim D."/>
        </authorList>
    </citation>
    <scope>NUCLEOTIDE SEQUENCE [LARGE SCALE GENOMIC DNA]</scope>
    <source>
        <strain evidence="3">Taebaek</strain>
    </source>
</reference>
<proteinExistence type="predicted"/>
<keyword evidence="2" id="KW-0812">Transmembrane</keyword>
<evidence type="ECO:0000313" key="4">
    <source>
        <dbReference type="Proteomes" id="UP001620645"/>
    </source>
</evidence>
<protein>
    <submittedName>
        <fullName evidence="3">Uncharacterized protein</fullName>
    </submittedName>
</protein>
<evidence type="ECO:0000256" key="1">
    <source>
        <dbReference type="SAM" id="MobiDB-lite"/>
    </source>
</evidence>
<sequence>MRRSSIAFLRFISIIFQIVLFHLPFHQYKIWCHSQVSQAKQQKVNVGEMEINPEKLDIVLHSAALFALLKAKANSLLRSSPAFPSADAVLYARCAADAVTLAQLAKCVVPLIRARDQLAEFGAKRREEKGQLKMESAKGETDWMGWPHRLGKWLLDKIVQGDGLLTGRDKSATDGWKRPKSEGQKWTKRQKSKKQSAKKAKKAMTTKGMEANSVEQLKSIIRKRTADGQRERRRGRSAKTALMENIAKLRRIQHFFEMVEHCNRHLGRMGEANSDFISQLPANGAGDPSADLSVRSVRFLSHPSQLDSLADELQRILHNFTFQSLPILSPRILSLLPEAKTSDDGPKLLSPTLFSFHNEGIFSLPSLFGLISTNESDLVELLDLIMDLAGASRVLDKIEAQIASRQSIVEKELYPKVLKLEKMERKWQMVSKTFSEEQKRHLREFGYTLMKDSQFRSLYGRTKKDLRVMDESKLEADILRIAQIEDGQKWRKMGKREAPTEADLLFRLRAKSSPRESEALPEMSPFLFTNKLRQGPVAVNGAVLAPRAFFTSLSSPTFMTISLLSPVAFASSVMSPRAMATSILSPTAFTANVLNPSALWNEVLSPKFFHTNVLSPRALAALVLSPRTMLGEVLSPKLIEARVLNPGTFFIGVLGPNILQPRVLSPSNFGITVLNPNILSPSILSKGNFTVQVLSPSIMSDDVSPDQFLRGQWQNASKPSPAGG</sequence>
<feature type="transmembrane region" description="Helical" evidence="2">
    <location>
        <begin position="7"/>
        <end position="25"/>
    </location>
</feature>
<keyword evidence="2" id="KW-1133">Transmembrane helix</keyword>
<dbReference type="Proteomes" id="UP001620645">
    <property type="component" value="Unassembled WGS sequence"/>
</dbReference>
<dbReference type="PANTHER" id="PTHR21523">
    <property type="match status" value="1"/>
</dbReference>
<accession>A0ABD2IL16</accession>
<evidence type="ECO:0000313" key="3">
    <source>
        <dbReference type="EMBL" id="KAL3077940.1"/>
    </source>
</evidence>
<feature type="compositionally biased region" description="Basic residues" evidence="1">
    <location>
        <begin position="186"/>
        <end position="204"/>
    </location>
</feature>
<dbReference type="InterPro" id="IPR006954">
    <property type="entry name" value="Mlt-10-like"/>
</dbReference>
<dbReference type="Pfam" id="PF04870">
    <property type="entry name" value="Moulting_cycle"/>
    <property type="match status" value="1"/>
</dbReference>
<feature type="compositionally biased region" description="Basic and acidic residues" evidence="1">
    <location>
        <begin position="169"/>
        <end position="185"/>
    </location>
</feature>
<evidence type="ECO:0000256" key="2">
    <source>
        <dbReference type="SAM" id="Phobius"/>
    </source>
</evidence>
<dbReference type="EMBL" id="JBICCN010000319">
    <property type="protein sequence ID" value="KAL3077940.1"/>
    <property type="molecule type" value="Genomic_DNA"/>
</dbReference>
<feature type="region of interest" description="Disordered" evidence="1">
    <location>
        <begin position="169"/>
        <end position="209"/>
    </location>
</feature>
<organism evidence="3 4">
    <name type="scientific">Heterodera schachtii</name>
    <name type="common">Sugarbeet cyst nematode worm</name>
    <name type="synonym">Tylenchus schachtii</name>
    <dbReference type="NCBI Taxonomy" id="97005"/>
    <lineage>
        <taxon>Eukaryota</taxon>
        <taxon>Metazoa</taxon>
        <taxon>Ecdysozoa</taxon>
        <taxon>Nematoda</taxon>
        <taxon>Chromadorea</taxon>
        <taxon>Rhabditida</taxon>
        <taxon>Tylenchina</taxon>
        <taxon>Tylenchomorpha</taxon>
        <taxon>Tylenchoidea</taxon>
        <taxon>Heteroderidae</taxon>
        <taxon>Heteroderinae</taxon>
        <taxon>Heterodera</taxon>
    </lineage>
</organism>
<dbReference type="AlphaFoldDB" id="A0ABD2IL16"/>
<keyword evidence="4" id="KW-1185">Reference proteome</keyword>
<dbReference type="PANTHER" id="PTHR21523:SF38">
    <property type="entry name" value="MLT-TEN (MLT-10) RELATED"/>
    <property type="match status" value="1"/>
</dbReference>
<comment type="caution">
    <text evidence="3">The sequence shown here is derived from an EMBL/GenBank/DDBJ whole genome shotgun (WGS) entry which is preliminary data.</text>
</comment>
<keyword evidence="2" id="KW-0472">Membrane</keyword>
<name>A0ABD2IL16_HETSC</name>
<gene>
    <name evidence="3" type="ORF">niasHS_013469</name>
</gene>